<protein>
    <recommendedName>
        <fullName evidence="3">C2H2-type domain-containing protein</fullName>
    </recommendedName>
</protein>
<dbReference type="GeneID" id="20241089"/>
<name>V3ZH75_LOTGI</name>
<keyword evidence="1" id="KW-0863">Zinc-finger</keyword>
<sequence>MADNEDENGLITIPTLPNVSDSLHPESVIVNETGEGRVITDEEAEDILQQAIQDAQEFGEEAVALSYVTADGETDHTNIATQEIVNNGVTNSNDDLVSVQENAGYDVAYAVVSDNGDIIQTADTMSLDDSGMDNIMLASESQSQTQVVTFQQAPSSDNTITLQANEFANSVQQGGLNVTLVPANQNSVAPIGSSQNPIRIVQQGNQYTPVQQLTAEQLQQIMHVVQEQQLAKSADSNNGSSILYNPQTNTRIVYRVIYPSELHKSTSNSSTENTSITIGSQTGVDNTQIQRRAYKKRTREDEEDKVEVPELSKEEKEERKKHRPRTRSGRVSKPPKHMVKDYKHIHVLDWDEDYDDSDGGYSDFKISDEDKRGAKPLVENGENSRDAAETDGLSGVERVKNHKCETCDKAYIGQGGLRRHYQLNPSHGSLPDDIEDVDKASSINSNNNKSNGSICSLSEDSNTQDSLLSQSVTPTSNTVIQPTKRRGPGRPPFNVEGAPGKRRAKLQDLIRQCTDDELMEIVLPRLAKVVTLWEFLMMKLEKGGKATPKVEDIFHEFESIQKQVAKTCQDCLIPMAENKESNEPSAGSKLQIEDSSLAASLGLKIGQYQVKSLPVQEKSFHYKFLTTEPRGIPVPTKRQNNRRTIEIVTPDELIQTNSKKPRMTTILNNNVLSMAAKSATPTVVTATSSLTTSSIPTSGIIKSSSSSSLLTPSLSNSSITPISQNHTIISEPLSTSSLPITSQFVNTASTSNGTSHVRNTQTVILTNSAPTSNSFTSLNGGTILAVNGSGNQVQENYRVQILGNSAVLNSSTVNSTIGASNSVLLTNSSIGNQPVLVNSVSENKSILLNNSVNGNNSVSLLNPTKIPENSVVYVQGNNQTPLENNAVFGNNTILVNSTNTNSLLNGDSIKTADTVNNACEITPKIEMPETAVPNFISPDELTNSTLDVKPDISSEQLDIKHNDMQLQDLNTDQPVQNVAELGVQGEIISEQGQIINAEGEFGSEQILNVGQIEGEILTPDQIVTSGSNIYQTEDGTLIIQQPDGTTFQLQGAEGIPMETVQALLSMESEGQYVEQEQIQTDLQ</sequence>
<organism evidence="4 5">
    <name type="scientific">Lottia gigantea</name>
    <name type="common">Giant owl limpet</name>
    <dbReference type="NCBI Taxonomy" id="225164"/>
    <lineage>
        <taxon>Eukaryota</taxon>
        <taxon>Metazoa</taxon>
        <taxon>Spiralia</taxon>
        <taxon>Lophotrochozoa</taxon>
        <taxon>Mollusca</taxon>
        <taxon>Gastropoda</taxon>
        <taxon>Patellogastropoda</taxon>
        <taxon>Lottioidea</taxon>
        <taxon>Lottiidae</taxon>
        <taxon>Lottia</taxon>
    </lineage>
</organism>
<evidence type="ECO:0000259" key="3">
    <source>
        <dbReference type="PROSITE" id="PS50157"/>
    </source>
</evidence>
<reference evidence="4 5" key="1">
    <citation type="journal article" date="2013" name="Nature">
        <title>Insights into bilaterian evolution from three spiralian genomes.</title>
        <authorList>
            <person name="Simakov O."/>
            <person name="Marletaz F."/>
            <person name="Cho S.J."/>
            <person name="Edsinger-Gonzales E."/>
            <person name="Havlak P."/>
            <person name="Hellsten U."/>
            <person name="Kuo D.H."/>
            <person name="Larsson T."/>
            <person name="Lv J."/>
            <person name="Arendt D."/>
            <person name="Savage R."/>
            <person name="Osoegawa K."/>
            <person name="de Jong P."/>
            <person name="Grimwood J."/>
            <person name="Chapman J.A."/>
            <person name="Shapiro H."/>
            <person name="Aerts A."/>
            <person name="Otillar R.P."/>
            <person name="Terry A.Y."/>
            <person name="Boore J.L."/>
            <person name="Grigoriev I.V."/>
            <person name="Lindberg D.R."/>
            <person name="Seaver E.C."/>
            <person name="Weisblat D.A."/>
            <person name="Putnam N.H."/>
            <person name="Rokhsar D.S."/>
        </authorList>
    </citation>
    <scope>NUCLEOTIDE SEQUENCE [LARGE SCALE GENOMIC DNA]</scope>
</reference>
<dbReference type="EMBL" id="KB203660">
    <property type="protein sequence ID" value="ESO83522.1"/>
    <property type="molecule type" value="Genomic_DNA"/>
</dbReference>
<accession>V3ZH75</accession>
<dbReference type="PANTHER" id="PTHR16116">
    <property type="entry name" value="ZINC FINGER PROTEIN 839"/>
    <property type="match status" value="1"/>
</dbReference>
<feature type="compositionally biased region" description="Low complexity" evidence="2">
    <location>
        <begin position="441"/>
        <end position="453"/>
    </location>
</feature>
<proteinExistence type="predicted"/>
<dbReference type="Proteomes" id="UP000030746">
    <property type="component" value="Unassembled WGS sequence"/>
</dbReference>
<feature type="compositionally biased region" description="Polar residues" evidence="2">
    <location>
        <begin position="454"/>
        <end position="481"/>
    </location>
</feature>
<feature type="domain" description="C2H2-type" evidence="3">
    <location>
        <begin position="402"/>
        <end position="427"/>
    </location>
</feature>
<evidence type="ECO:0000256" key="2">
    <source>
        <dbReference type="SAM" id="MobiDB-lite"/>
    </source>
</evidence>
<keyword evidence="1" id="KW-0862">Zinc</keyword>
<dbReference type="KEGG" id="lgi:LOTGIDRAFT_169216"/>
<feature type="region of interest" description="Disordered" evidence="2">
    <location>
        <begin position="364"/>
        <end position="394"/>
    </location>
</feature>
<gene>
    <name evidence="4" type="ORF">LOTGIDRAFT_169216</name>
</gene>
<dbReference type="OrthoDB" id="5981545at2759"/>
<dbReference type="GO" id="GO:0008270">
    <property type="term" value="F:zinc ion binding"/>
    <property type="evidence" value="ECO:0007669"/>
    <property type="project" value="UniProtKB-KW"/>
</dbReference>
<feature type="compositionally biased region" description="Basic residues" evidence="2">
    <location>
        <begin position="319"/>
        <end position="337"/>
    </location>
</feature>
<dbReference type="OMA" id="HADDIYK"/>
<feature type="region of interest" description="Disordered" evidence="2">
    <location>
        <begin position="264"/>
        <end position="340"/>
    </location>
</feature>
<dbReference type="HOGENOM" id="CLU_292091_0_0_1"/>
<evidence type="ECO:0000313" key="5">
    <source>
        <dbReference type="Proteomes" id="UP000030746"/>
    </source>
</evidence>
<feature type="compositionally biased region" description="Low complexity" evidence="2">
    <location>
        <begin position="265"/>
        <end position="280"/>
    </location>
</feature>
<evidence type="ECO:0000256" key="1">
    <source>
        <dbReference type="PROSITE-ProRule" id="PRU00042"/>
    </source>
</evidence>
<keyword evidence="5" id="KW-1185">Reference proteome</keyword>
<feature type="compositionally biased region" description="Basic and acidic residues" evidence="2">
    <location>
        <begin position="306"/>
        <end position="318"/>
    </location>
</feature>
<dbReference type="CTD" id="20241089"/>
<dbReference type="RefSeq" id="XP_009065778.1">
    <property type="nucleotide sequence ID" value="XM_009067530.1"/>
</dbReference>
<feature type="compositionally biased region" description="Polar residues" evidence="2">
    <location>
        <begin position="281"/>
        <end position="290"/>
    </location>
</feature>
<feature type="region of interest" description="Disordered" evidence="2">
    <location>
        <begin position="422"/>
        <end position="501"/>
    </location>
</feature>
<dbReference type="PANTHER" id="PTHR16116:SF5">
    <property type="entry name" value="ZINC FINGER PROTEIN 839"/>
    <property type="match status" value="1"/>
</dbReference>
<dbReference type="InterPro" id="IPR013087">
    <property type="entry name" value="Znf_C2H2_type"/>
</dbReference>
<keyword evidence="1" id="KW-0479">Metal-binding</keyword>
<dbReference type="Pfam" id="PF15961">
    <property type="entry name" value="DUF4764"/>
    <property type="match status" value="2"/>
</dbReference>
<dbReference type="PROSITE" id="PS50157">
    <property type="entry name" value="ZINC_FINGER_C2H2_2"/>
    <property type="match status" value="1"/>
</dbReference>
<dbReference type="AlphaFoldDB" id="V3ZH75"/>
<evidence type="ECO:0000313" key="4">
    <source>
        <dbReference type="EMBL" id="ESO83522.1"/>
    </source>
</evidence>
<dbReference type="InterPro" id="IPR031885">
    <property type="entry name" value="DUF4764"/>
</dbReference>
<dbReference type="InterPro" id="IPR039946">
    <property type="entry name" value="ZN839"/>
</dbReference>